<comment type="caution">
    <text evidence="3">The sequence shown here is derived from an EMBL/GenBank/DDBJ whole genome shotgun (WGS) entry which is preliminary data.</text>
</comment>
<dbReference type="AlphaFoldDB" id="A0A1F6ME38"/>
<proteinExistence type="predicted"/>
<feature type="domain" description="Methyltransferase" evidence="2">
    <location>
        <begin position="409"/>
        <end position="545"/>
    </location>
</feature>
<gene>
    <name evidence="3" type="ORF">A3C90_02435</name>
</gene>
<reference evidence="3 4" key="1">
    <citation type="journal article" date="2016" name="Nat. Commun.">
        <title>Thousands of microbial genomes shed light on interconnected biogeochemical processes in an aquifer system.</title>
        <authorList>
            <person name="Anantharaman K."/>
            <person name="Brown C.T."/>
            <person name="Hug L.A."/>
            <person name="Sharon I."/>
            <person name="Castelle C.J."/>
            <person name="Probst A.J."/>
            <person name="Thomas B.C."/>
            <person name="Singh A."/>
            <person name="Wilkins M.J."/>
            <person name="Karaoz U."/>
            <person name="Brodie E.L."/>
            <person name="Williams K.H."/>
            <person name="Hubbard S.S."/>
            <person name="Banfield J.F."/>
        </authorList>
    </citation>
    <scope>NUCLEOTIDE SEQUENCE [LARGE SCALE GENOMIC DNA]</scope>
</reference>
<evidence type="ECO:0000313" key="3">
    <source>
        <dbReference type="EMBL" id="OGH69921.1"/>
    </source>
</evidence>
<sequence>MDRYPHADVGEARERTRPQAEAEMPQEMKDRISWELEDFTTERGIKSLQDRLRIGLNEAAFLGIEETSAMIKGICKRFAASEEEANELYEAVTKMTLDIQQFGPWDYAKQMAAPETAAAKIWHMLSAATTIGYEEEMDLNDEEFAKHTRRIESNLKRAASDANFFEEAYRHNVELARERIRFNPEDKAKRVPIGEGLKAFIPMAIAGYEAGVCHDAEGWVYVGARGEITDNILERLGLEKEDATDDRDPSRNVTFFKNEEKHRIIKKLHPGFLVILSKNFPLAEGIVRGLNDRNDILEVAQKALGHTRVVQTTEGKRKGEEDEEKEARKTFLKLSGLRAEMDLGKKAESTDMVRLKDVFYHQMLYIRGLYVYLDALDVLKREKRKEGREVTELDKELLSKKIWEKMKQKVDELQHVNGLLAKEIESLPPGVKSVVDMAGGAGDLGLAVTTELLANGRDVKRTEIVDPQEGTDEFMDTIIEYLPFRDKLQEIAAHNNGYLQDAHITPDSLVVAKHACGTLTDDVIDLWRASKSPALIAMTCCQDKAADHPARHGFSQKSWKRLCLESGGTSTQIPEEPGSARDKAMASLARGKKAMLQLDRARVEYLKRHGFKAELHTTDKFPKGDVIIARRLPRNFIKKLEELRMLGEKDPVQFKSIMSKINAMAQGGMKEARGKEYGGSWVDDDFAELRKRLTEEPGISVLEEVAEEEKRLEAEETERKKSQEGASEEKRREKEIIASVFSDIKGGRMDMYLRNRCEEAGRPTPHGTEFAKVMGAIKSKVIELKDREPATIRTAIDELVKEMISRF</sequence>
<dbReference type="EMBL" id="MFQE01000058">
    <property type="protein sequence ID" value="OGH69921.1"/>
    <property type="molecule type" value="Genomic_DNA"/>
</dbReference>
<protein>
    <recommendedName>
        <fullName evidence="2">Methyltransferase domain-containing protein</fullName>
    </recommendedName>
</protein>
<accession>A0A1F6ME38</accession>
<name>A0A1F6ME38_9BACT</name>
<dbReference type="InterPro" id="IPR025714">
    <property type="entry name" value="Methyltranfer_dom"/>
</dbReference>
<feature type="region of interest" description="Disordered" evidence="1">
    <location>
        <begin position="1"/>
        <end position="28"/>
    </location>
</feature>
<feature type="region of interest" description="Disordered" evidence="1">
    <location>
        <begin position="709"/>
        <end position="732"/>
    </location>
</feature>
<evidence type="ECO:0000313" key="4">
    <source>
        <dbReference type="Proteomes" id="UP000177457"/>
    </source>
</evidence>
<dbReference type="Pfam" id="PF13679">
    <property type="entry name" value="Methyltransf_32"/>
    <property type="match status" value="1"/>
</dbReference>
<organism evidence="3 4">
    <name type="scientific">Candidatus Magasanikbacteria bacterium RIFCSPHIGHO2_02_FULL_51_14</name>
    <dbReference type="NCBI Taxonomy" id="1798683"/>
    <lineage>
        <taxon>Bacteria</taxon>
        <taxon>Candidatus Magasanikiibacteriota</taxon>
    </lineage>
</organism>
<evidence type="ECO:0000259" key="2">
    <source>
        <dbReference type="Pfam" id="PF13679"/>
    </source>
</evidence>
<dbReference type="Proteomes" id="UP000177457">
    <property type="component" value="Unassembled WGS sequence"/>
</dbReference>
<evidence type="ECO:0000256" key="1">
    <source>
        <dbReference type="SAM" id="MobiDB-lite"/>
    </source>
</evidence>